<evidence type="ECO:0000256" key="3">
    <source>
        <dbReference type="ARBA" id="ARBA00007168"/>
    </source>
</evidence>
<dbReference type="Pfam" id="PF04515">
    <property type="entry name" value="Choline_transpo"/>
    <property type="match status" value="1"/>
</dbReference>
<comment type="function">
    <text evidence="1 8">Probably involved in transport through the plasma membrane.</text>
</comment>
<dbReference type="PANTHER" id="PTHR12385">
    <property type="entry name" value="CHOLINE TRANSPORTER-LIKE (SLC FAMILY 44)"/>
    <property type="match status" value="1"/>
</dbReference>
<comment type="subcellular location">
    <subcellularLocation>
        <location evidence="8">Cell membrane</location>
        <topology evidence="8">Multi-pass membrane protein</topology>
    </subcellularLocation>
    <subcellularLocation>
        <location evidence="2">Membrane</location>
        <topology evidence="2">Multi-pass membrane protein</topology>
    </subcellularLocation>
</comment>
<feature type="transmembrane region" description="Helical" evidence="8">
    <location>
        <begin position="623"/>
        <end position="650"/>
    </location>
</feature>
<evidence type="ECO:0000256" key="2">
    <source>
        <dbReference type="ARBA" id="ARBA00004141"/>
    </source>
</evidence>
<protein>
    <recommendedName>
        <fullName evidence="4 8">Protein PNS1</fullName>
    </recommendedName>
</protein>
<dbReference type="GO" id="GO:0022857">
    <property type="term" value="F:transmembrane transporter activity"/>
    <property type="evidence" value="ECO:0007669"/>
    <property type="project" value="UniProtKB-UniRule"/>
</dbReference>
<evidence type="ECO:0000313" key="10">
    <source>
        <dbReference type="Proteomes" id="UP000193944"/>
    </source>
</evidence>
<keyword evidence="7 8" id="KW-0472">Membrane</keyword>
<comment type="similarity">
    <text evidence="3 8">Belongs to the CTL (choline transporter-like) family.</text>
</comment>
<name>A0A1Y1WRL9_9FUNG</name>
<evidence type="ECO:0000313" key="9">
    <source>
        <dbReference type="EMBL" id="ORX76191.1"/>
    </source>
</evidence>
<keyword evidence="6 8" id="KW-1133">Transmembrane helix</keyword>
<keyword evidence="10" id="KW-1185">Reference proteome</keyword>
<feature type="transmembrane region" description="Helical" evidence="8">
    <location>
        <begin position="107"/>
        <end position="132"/>
    </location>
</feature>
<feature type="transmembrane region" description="Helical" evidence="8">
    <location>
        <begin position="351"/>
        <end position="371"/>
    </location>
</feature>
<evidence type="ECO:0000256" key="6">
    <source>
        <dbReference type="ARBA" id="ARBA00022989"/>
    </source>
</evidence>
<dbReference type="GO" id="GO:0005886">
    <property type="term" value="C:plasma membrane"/>
    <property type="evidence" value="ECO:0007669"/>
    <property type="project" value="UniProtKB-SubCell"/>
</dbReference>
<evidence type="ECO:0000256" key="1">
    <source>
        <dbReference type="ARBA" id="ARBA00002957"/>
    </source>
</evidence>
<feature type="transmembrane region" description="Helical" evidence="8">
    <location>
        <begin position="299"/>
        <end position="319"/>
    </location>
</feature>
<organism evidence="9 10">
    <name type="scientific">Anaeromyces robustus</name>
    <dbReference type="NCBI Taxonomy" id="1754192"/>
    <lineage>
        <taxon>Eukaryota</taxon>
        <taxon>Fungi</taxon>
        <taxon>Fungi incertae sedis</taxon>
        <taxon>Chytridiomycota</taxon>
        <taxon>Chytridiomycota incertae sedis</taxon>
        <taxon>Neocallimastigomycetes</taxon>
        <taxon>Neocallimastigales</taxon>
        <taxon>Neocallimastigaceae</taxon>
        <taxon>Anaeromyces</taxon>
    </lineage>
</organism>
<evidence type="ECO:0000256" key="4">
    <source>
        <dbReference type="ARBA" id="ARBA00015388"/>
    </source>
</evidence>
<feature type="transmembrane region" description="Helical" evidence="8">
    <location>
        <begin position="440"/>
        <end position="460"/>
    </location>
</feature>
<dbReference type="InterPro" id="IPR007603">
    <property type="entry name" value="Choline_transptr-like"/>
</dbReference>
<dbReference type="PANTHER" id="PTHR12385:SF4">
    <property type="entry name" value="PROTEIN PNS1"/>
    <property type="match status" value="1"/>
</dbReference>
<dbReference type="AlphaFoldDB" id="A0A1Y1WRL9"/>
<accession>A0A1Y1WRL9</accession>
<reference evidence="9 10" key="1">
    <citation type="submission" date="2016-08" db="EMBL/GenBank/DDBJ databases">
        <title>A Parts List for Fungal Cellulosomes Revealed by Comparative Genomics.</title>
        <authorList>
            <consortium name="DOE Joint Genome Institute"/>
            <person name="Haitjema C.H."/>
            <person name="Gilmore S.P."/>
            <person name="Henske J.K."/>
            <person name="Solomon K.V."/>
            <person name="De Groot R."/>
            <person name="Kuo A."/>
            <person name="Mondo S.J."/>
            <person name="Salamov A.A."/>
            <person name="Labutti K."/>
            <person name="Zhao Z."/>
            <person name="Chiniquy J."/>
            <person name="Barry K."/>
            <person name="Brewer H.M."/>
            <person name="Purvine S.O."/>
            <person name="Wright A.T."/>
            <person name="Boxma B."/>
            <person name="Van Alen T."/>
            <person name="Hackstein J.H."/>
            <person name="Baker S.E."/>
            <person name="Grigoriev I.V."/>
            <person name="O'Malley M.A."/>
        </authorList>
    </citation>
    <scope>NUCLEOTIDE SEQUENCE [LARGE SCALE GENOMIC DNA]</scope>
    <source>
        <strain evidence="9 10">S4</strain>
    </source>
</reference>
<dbReference type="EMBL" id="MCFG01000313">
    <property type="protein sequence ID" value="ORX76191.1"/>
    <property type="molecule type" value="Genomic_DNA"/>
</dbReference>
<feature type="transmembrane region" description="Helical" evidence="8">
    <location>
        <begin position="405"/>
        <end position="428"/>
    </location>
</feature>
<gene>
    <name evidence="9" type="ORF">BCR32DRAFT_296407</name>
</gene>
<feature type="transmembrane region" description="Helical" evidence="8">
    <location>
        <begin position="693"/>
        <end position="714"/>
    </location>
</feature>
<feature type="transmembrane region" description="Helical" evidence="8">
    <location>
        <begin position="326"/>
        <end position="345"/>
    </location>
</feature>
<sequence length="757" mass="88006">MEINKVIHFTLSILLPPISVFYSKGLGDQLIIKNINKNINNNDDENEAESENINENVKINININEDKSKKNENKLKIFTRVKKYKRVRKTVKKEKVEVFENPKISNIWAIVLFISVVIGCFQLSISGIISIIKNGKDEDLYNNISEIMNDDKGKVINSSIFDYDTYTLENPTETYKVSIVTSTPIETVINTFRNSKINTEITPTYTSTITPTSIYNDYDYDQLAITHNETTKKFDVRYFDNNEKFDDAMEDYFNRDIYNINFEKRQNSNNNNNNITTEDDDEKKKEEIKDTILEISVKVITYIVSFCLTVIYYKLLILHTDKVFDYTFRIVFIAAFMSSIAFIVFGYFWSIWIWTFGYLFTIVIIVIGIYLKRKWMKNMKFIKRIKFSEAFLNESIAPIRSYPSIFFLSMVNCIFKAILDYFIIYTMYKAFINDAAFLEFSNITFNRTIFIMFLLFSYFYSTKVIESIIYVTATTLYTYYMYRGKPAGDGLLKIEGIPNPTKKCFLRTIKGLLGSICTNALIMTIFDSMNNLLSVWKKILSVISLNGELAKSRNPIFKAIGDFYKVNKQFIDFVEYISELFEEKTLNELAIFSKPLIQASEDAFYLMKEHDDDLLFDNMMIKLVLVLSEISIVVISVIISVAICACFGKFNTKRFVKEVIDYYGRPNNVTQEEPPSFDEVNEYISIALTGTKAIFTSVFVITDAAVLTLFMCICRDAHTIKEIKPDIYIKLVKNKPEDNSKMSKLYEAFLDRLEDFN</sequence>
<comment type="caution">
    <text evidence="9">The sequence shown here is derived from an EMBL/GenBank/DDBJ whole genome shotgun (WGS) entry which is preliminary data.</text>
</comment>
<dbReference type="Proteomes" id="UP000193944">
    <property type="component" value="Unassembled WGS sequence"/>
</dbReference>
<evidence type="ECO:0000256" key="7">
    <source>
        <dbReference type="ARBA" id="ARBA00023136"/>
    </source>
</evidence>
<keyword evidence="5 8" id="KW-0812">Transmembrane</keyword>
<reference evidence="9 10" key="2">
    <citation type="submission" date="2016-08" db="EMBL/GenBank/DDBJ databases">
        <title>Pervasive Adenine N6-methylation of Active Genes in Fungi.</title>
        <authorList>
            <consortium name="DOE Joint Genome Institute"/>
            <person name="Mondo S.J."/>
            <person name="Dannebaum R.O."/>
            <person name="Kuo R.C."/>
            <person name="Labutti K."/>
            <person name="Haridas S."/>
            <person name="Kuo A."/>
            <person name="Salamov A."/>
            <person name="Ahrendt S.R."/>
            <person name="Lipzen A."/>
            <person name="Sullivan W."/>
            <person name="Andreopoulos W.B."/>
            <person name="Clum A."/>
            <person name="Lindquist E."/>
            <person name="Daum C."/>
            <person name="Ramamoorthy G.K."/>
            <person name="Gryganskyi A."/>
            <person name="Culley D."/>
            <person name="Magnuson J.K."/>
            <person name="James T.Y."/>
            <person name="O'Malley M.A."/>
            <person name="Stajich J.E."/>
            <person name="Spatafora J.W."/>
            <person name="Visel A."/>
            <person name="Grigoriev I.V."/>
        </authorList>
    </citation>
    <scope>NUCLEOTIDE SEQUENCE [LARGE SCALE GENOMIC DNA]</scope>
    <source>
        <strain evidence="9 10">S4</strain>
    </source>
</reference>
<proteinExistence type="inferred from homology"/>
<evidence type="ECO:0000256" key="5">
    <source>
        <dbReference type="ARBA" id="ARBA00022692"/>
    </source>
</evidence>
<evidence type="ECO:0000256" key="8">
    <source>
        <dbReference type="RuleBase" id="RU368066"/>
    </source>
</evidence>
<dbReference type="STRING" id="1754192.A0A1Y1WRL9"/>